<accession>A0A495IXL9</accession>
<evidence type="ECO:0000313" key="3">
    <source>
        <dbReference type="Proteomes" id="UP000268007"/>
    </source>
</evidence>
<keyword evidence="1" id="KW-1133">Transmembrane helix</keyword>
<feature type="transmembrane region" description="Helical" evidence="1">
    <location>
        <begin position="12"/>
        <end position="29"/>
    </location>
</feature>
<evidence type="ECO:0000313" key="2">
    <source>
        <dbReference type="EMBL" id="RKR80818.1"/>
    </source>
</evidence>
<comment type="caution">
    <text evidence="2">The sequence shown here is derived from an EMBL/GenBank/DDBJ whole genome shotgun (WGS) entry which is preliminary data.</text>
</comment>
<evidence type="ECO:0000256" key="1">
    <source>
        <dbReference type="SAM" id="Phobius"/>
    </source>
</evidence>
<dbReference type="AlphaFoldDB" id="A0A495IXL9"/>
<dbReference type="Proteomes" id="UP000268007">
    <property type="component" value="Unassembled WGS sequence"/>
</dbReference>
<gene>
    <name evidence="2" type="ORF">BDD43_0954</name>
</gene>
<dbReference type="EMBL" id="RBKU01000001">
    <property type="protein sequence ID" value="RKR80818.1"/>
    <property type="molecule type" value="Genomic_DNA"/>
</dbReference>
<sequence>MSPSITLTLWTLFNLLLLTALIIVIYRFLSNRVKGKNIKG</sequence>
<protein>
    <submittedName>
        <fullName evidence="2">Uncharacterized protein</fullName>
    </submittedName>
</protein>
<name>A0A495IXL9_9SPHI</name>
<proteinExistence type="predicted"/>
<keyword evidence="1" id="KW-0812">Transmembrane</keyword>
<organism evidence="2 3">
    <name type="scientific">Mucilaginibacter gracilis</name>
    <dbReference type="NCBI Taxonomy" id="423350"/>
    <lineage>
        <taxon>Bacteria</taxon>
        <taxon>Pseudomonadati</taxon>
        <taxon>Bacteroidota</taxon>
        <taxon>Sphingobacteriia</taxon>
        <taxon>Sphingobacteriales</taxon>
        <taxon>Sphingobacteriaceae</taxon>
        <taxon>Mucilaginibacter</taxon>
    </lineage>
</organism>
<keyword evidence="3" id="KW-1185">Reference proteome</keyword>
<keyword evidence="1" id="KW-0472">Membrane</keyword>
<reference evidence="2 3" key="1">
    <citation type="submission" date="2018-10" db="EMBL/GenBank/DDBJ databases">
        <title>Genomic Encyclopedia of Archaeal and Bacterial Type Strains, Phase II (KMG-II): from individual species to whole genera.</title>
        <authorList>
            <person name="Goeker M."/>
        </authorList>
    </citation>
    <scope>NUCLEOTIDE SEQUENCE [LARGE SCALE GENOMIC DNA]</scope>
    <source>
        <strain evidence="2 3">DSM 18602</strain>
    </source>
</reference>